<dbReference type="EC" id="2.4.1.-" evidence="4"/>
<dbReference type="GO" id="GO:0016757">
    <property type="term" value="F:glycosyltransferase activity"/>
    <property type="evidence" value="ECO:0007669"/>
    <property type="project" value="UniProtKB-KW"/>
</dbReference>
<evidence type="ECO:0000256" key="5">
    <source>
        <dbReference type="SAM" id="MobiDB-lite"/>
    </source>
</evidence>
<evidence type="ECO:0000256" key="1">
    <source>
        <dbReference type="ARBA" id="ARBA00022676"/>
    </source>
</evidence>
<dbReference type="Gramene" id="Kaladp0036s0080.1.v1.1">
    <property type="protein sequence ID" value="Kaladp0036s0080.1.v1.1"/>
    <property type="gene ID" value="Kaladp0036s0080.v1.1"/>
</dbReference>
<keyword evidence="2" id="KW-0808">Transferase</keyword>
<keyword evidence="6" id="KW-0812">Transmembrane</keyword>
<comment type="similarity">
    <text evidence="4">Belongs to the glycosyltransferase 8 family.</text>
</comment>
<dbReference type="InterPro" id="IPR050587">
    <property type="entry name" value="GNT1/Glycosyltrans_8"/>
</dbReference>
<proteinExistence type="inferred from homology"/>
<protein>
    <recommendedName>
        <fullName evidence="4">Hexosyltransferase</fullName>
        <ecNumber evidence="4">2.4.1.-</ecNumber>
    </recommendedName>
</protein>
<keyword evidence="6" id="KW-0472">Membrane</keyword>
<evidence type="ECO:0000256" key="3">
    <source>
        <dbReference type="ARBA" id="ARBA00023211"/>
    </source>
</evidence>
<dbReference type="AlphaFoldDB" id="A0A7N0TG65"/>
<keyword evidence="3" id="KW-0464">Manganese</keyword>
<feature type="region of interest" description="Disordered" evidence="5">
    <location>
        <begin position="51"/>
        <end position="72"/>
    </location>
</feature>
<dbReference type="InterPro" id="IPR002495">
    <property type="entry name" value="Glyco_trans_8"/>
</dbReference>
<evidence type="ECO:0000313" key="8">
    <source>
        <dbReference type="Proteomes" id="UP000594263"/>
    </source>
</evidence>
<keyword evidence="8" id="KW-1185">Reference proteome</keyword>
<feature type="transmembrane region" description="Helical" evidence="6">
    <location>
        <begin position="27"/>
        <end position="45"/>
    </location>
</feature>
<name>A0A7N0TG65_KALFE</name>
<dbReference type="CDD" id="cd02537">
    <property type="entry name" value="GT8_Glycogenin"/>
    <property type="match status" value="1"/>
</dbReference>
<evidence type="ECO:0000256" key="4">
    <source>
        <dbReference type="RuleBase" id="RU362027"/>
    </source>
</evidence>
<dbReference type="Proteomes" id="UP000594263">
    <property type="component" value="Unplaced"/>
</dbReference>
<organism evidence="7 8">
    <name type="scientific">Kalanchoe fedtschenkoi</name>
    <name type="common">Lavender scallops</name>
    <name type="synonym">South American air plant</name>
    <dbReference type="NCBI Taxonomy" id="63787"/>
    <lineage>
        <taxon>Eukaryota</taxon>
        <taxon>Viridiplantae</taxon>
        <taxon>Streptophyta</taxon>
        <taxon>Embryophyta</taxon>
        <taxon>Tracheophyta</taxon>
        <taxon>Spermatophyta</taxon>
        <taxon>Magnoliopsida</taxon>
        <taxon>eudicotyledons</taxon>
        <taxon>Gunneridae</taxon>
        <taxon>Pentapetalae</taxon>
        <taxon>Saxifragales</taxon>
        <taxon>Crassulaceae</taxon>
        <taxon>Kalanchoe</taxon>
    </lineage>
</organism>
<dbReference type="Pfam" id="PF01501">
    <property type="entry name" value="Glyco_transf_8"/>
    <property type="match status" value="1"/>
</dbReference>
<evidence type="ECO:0000313" key="7">
    <source>
        <dbReference type="EnsemblPlants" id="Kaladp0036s0080.1.v1.1"/>
    </source>
</evidence>
<reference evidence="7" key="1">
    <citation type="submission" date="2021-01" db="UniProtKB">
        <authorList>
            <consortium name="EnsemblPlants"/>
        </authorList>
    </citation>
    <scope>IDENTIFICATION</scope>
</reference>
<accession>A0A7N0TG65</accession>
<dbReference type="EnsemblPlants" id="Kaladp0036s0080.1.v1.1">
    <property type="protein sequence ID" value="Kaladp0036s0080.1.v1.1"/>
    <property type="gene ID" value="Kaladp0036s0080.v1.1"/>
</dbReference>
<sequence>MSICTKTSTMGSKKYSVHHHKFQQPPIFFLFFVSFIIFILTLSSYKQPKLGGAADDDDDQHHQGSDISPNVSEVGRLNRKRAEWVDAVVEELGIIKKRIVRMGLVNMEDEEGFMLEEREEDDSSGGGSSLETVGIKFDRVREGMKWEELYPEWIDEEVKFGVPPSCPDIPLAVEESSNNKVDVLVARGPCGVRDVFRLQVNLVVADLAVRNGGGELKDTAVLVVFIGECGPMMEVFTCDDLLREGDGFWIYKPNLNKLRQKMEMPIGSCQLAPGDMRVKALAIQKPREAYVTLLHSSEAYVCGAIALAQSIKLTNSTKDLILLADASITSSSMCGLRAAGWKIKVIRRIRSPWARKGDYNEWNYSKLRVWQLTEYDKVIFIDSDLVVVRNIDHFFQHRQLSAAGNDGMLFNSGVMLIEPSDCMFKTLMKKTPVLVSYNGGDQGFLNEVFTWWHRWPAKINALKNYADGDELRQVPNGTFAIHYLGLKPWMCYRDYDCNWDMDNHHVFASDMAHARWWEIYDTMLEDLRPYCALTTKMDERIRKWRNIAGRADAHWSIKPTDPRRKNANR</sequence>
<keyword evidence="1" id="KW-0328">Glycosyltransferase</keyword>
<evidence type="ECO:0000256" key="6">
    <source>
        <dbReference type="SAM" id="Phobius"/>
    </source>
</evidence>
<dbReference type="InterPro" id="IPR029044">
    <property type="entry name" value="Nucleotide-diphossugar_trans"/>
</dbReference>
<keyword evidence="6" id="KW-1133">Transmembrane helix</keyword>
<dbReference type="PANTHER" id="PTHR11183">
    <property type="entry name" value="GLYCOGENIN SUBFAMILY MEMBER"/>
    <property type="match status" value="1"/>
</dbReference>
<dbReference type="SUPFAM" id="SSF53448">
    <property type="entry name" value="Nucleotide-diphospho-sugar transferases"/>
    <property type="match status" value="1"/>
</dbReference>
<dbReference type="Gene3D" id="3.90.550.10">
    <property type="entry name" value="Spore Coat Polysaccharide Biosynthesis Protein SpsA, Chain A"/>
    <property type="match status" value="1"/>
</dbReference>
<evidence type="ECO:0000256" key="2">
    <source>
        <dbReference type="ARBA" id="ARBA00022679"/>
    </source>
</evidence>
<dbReference type="OMA" id="VPCDGWS"/>